<proteinExistence type="predicted"/>
<sequence length="81" mass="9912">MKEKVYYILLRHKLCMACKKKLPDDYIIQYCCNGYECGCRSLPIDPWACCKICEDIAWEHNWNFGNSDWPEYSFDYRHMWE</sequence>
<name>A0A6M3JVI0_9ZZZZ</name>
<reference evidence="2" key="1">
    <citation type="submission" date="2020-03" db="EMBL/GenBank/DDBJ databases">
        <title>The deep terrestrial virosphere.</title>
        <authorList>
            <person name="Holmfeldt K."/>
            <person name="Nilsson E."/>
            <person name="Simone D."/>
            <person name="Lopez-Fernandez M."/>
            <person name="Wu X."/>
            <person name="de Brujin I."/>
            <person name="Lundin D."/>
            <person name="Andersson A."/>
            <person name="Bertilsson S."/>
            <person name="Dopson M."/>
        </authorList>
    </citation>
    <scope>NUCLEOTIDE SEQUENCE</scope>
    <source>
        <strain evidence="2">MM415A02660</strain>
        <strain evidence="1">MM415B01042</strain>
    </source>
</reference>
<dbReference type="AlphaFoldDB" id="A0A6M3JVI0"/>
<protein>
    <submittedName>
        <fullName evidence="2">Uncharacterized protein</fullName>
    </submittedName>
</protein>
<accession>A0A6M3JVI0</accession>
<organism evidence="2">
    <name type="scientific">viral metagenome</name>
    <dbReference type="NCBI Taxonomy" id="1070528"/>
    <lineage>
        <taxon>unclassified sequences</taxon>
        <taxon>metagenomes</taxon>
        <taxon>organismal metagenomes</taxon>
    </lineage>
</organism>
<dbReference type="EMBL" id="MT141422">
    <property type="protein sequence ID" value="QJA60851.1"/>
    <property type="molecule type" value="Genomic_DNA"/>
</dbReference>
<dbReference type="EMBL" id="MT141967">
    <property type="protein sequence ID" value="QJA72637.1"/>
    <property type="molecule type" value="Genomic_DNA"/>
</dbReference>
<evidence type="ECO:0000313" key="1">
    <source>
        <dbReference type="EMBL" id="QJA60851.1"/>
    </source>
</evidence>
<gene>
    <name evidence="2" type="ORF">MM415A02660_0009</name>
    <name evidence="1" type="ORF">MM415B01042_0026</name>
</gene>
<evidence type="ECO:0000313" key="2">
    <source>
        <dbReference type="EMBL" id="QJA72637.1"/>
    </source>
</evidence>